<evidence type="ECO:0000313" key="3">
    <source>
        <dbReference type="Proteomes" id="UP001163046"/>
    </source>
</evidence>
<comment type="similarity">
    <text evidence="1">Belongs to the Cyclase 1 superfamily.</text>
</comment>
<dbReference type="Proteomes" id="UP001163046">
    <property type="component" value="Unassembled WGS sequence"/>
</dbReference>
<accession>A0A9W9Z1X3</accession>
<dbReference type="EMBL" id="MU826830">
    <property type="protein sequence ID" value="KAJ7373582.1"/>
    <property type="molecule type" value="Genomic_DNA"/>
</dbReference>
<reference evidence="2" key="1">
    <citation type="submission" date="2023-01" db="EMBL/GenBank/DDBJ databases">
        <title>Genome assembly of the deep-sea coral Lophelia pertusa.</title>
        <authorList>
            <person name="Herrera S."/>
            <person name="Cordes E."/>
        </authorList>
    </citation>
    <scope>NUCLEOTIDE SEQUENCE</scope>
    <source>
        <strain evidence="2">USNM1676648</strain>
        <tissue evidence="2">Polyp</tissue>
    </source>
</reference>
<dbReference type="Gene3D" id="3.50.30.50">
    <property type="entry name" value="Putative cyclase"/>
    <property type="match status" value="1"/>
</dbReference>
<dbReference type="PANTHER" id="PTHR31118:SF12">
    <property type="entry name" value="CYCLASE-LIKE PROTEIN 2"/>
    <property type="match status" value="1"/>
</dbReference>
<dbReference type="GO" id="GO:0019441">
    <property type="term" value="P:L-tryptophan catabolic process to kynurenine"/>
    <property type="evidence" value="ECO:0007669"/>
    <property type="project" value="InterPro"/>
</dbReference>
<dbReference type="SUPFAM" id="SSF102198">
    <property type="entry name" value="Putative cyclase"/>
    <property type="match status" value="1"/>
</dbReference>
<dbReference type="InterPro" id="IPR037175">
    <property type="entry name" value="KFase_sf"/>
</dbReference>
<dbReference type="PANTHER" id="PTHR31118">
    <property type="entry name" value="CYCLASE-LIKE PROTEIN 2"/>
    <property type="match status" value="1"/>
</dbReference>
<name>A0A9W9Z1X3_9CNID</name>
<dbReference type="AlphaFoldDB" id="A0A9W9Z1X3"/>
<dbReference type="InterPro" id="IPR007325">
    <property type="entry name" value="KFase/CYL"/>
</dbReference>
<keyword evidence="3" id="KW-1185">Reference proteome</keyword>
<organism evidence="2 3">
    <name type="scientific">Desmophyllum pertusum</name>
    <dbReference type="NCBI Taxonomy" id="174260"/>
    <lineage>
        <taxon>Eukaryota</taxon>
        <taxon>Metazoa</taxon>
        <taxon>Cnidaria</taxon>
        <taxon>Anthozoa</taxon>
        <taxon>Hexacorallia</taxon>
        <taxon>Scleractinia</taxon>
        <taxon>Caryophylliina</taxon>
        <taxon>Caryophylliidae</taxon>
        <taxon>Desmophyllum</taxon>
    </lineage>
</organism>
<proteinExistence type="inferred from homology"/>
<dbReference type="GO" id="GO:0004061">
    <property type="term" value="F:arylformamidase activity"/>
    <property type="evidence" value="ECO:0007669"/>
    <property type="project" value="InterPro"/>
</dbReference>
<evidence type="ECO:0000313" key="2">
    <source>
        <dbReference type="EMBL" id="KAJ7373582.1"/>
    </source>
</evidence>
<evidence type="ECO:0008006" key="4">
    <source>
        <dbReference type="Google" id="ProtNLM"/>
    </source>
</evidence>
<sequence length="251" mass="27965">MRPSTGPLPCVSKHTKVFANVTADGYYYSSYDISASEHGGTHLDAPSHFAEGKWTNADAQLTPSDLQTWEEKHGKIPDDVILLVFTDWGRRWPNKKTYLGSDTKNTSLLHFPGIHANASRWLVKNRNIKLVGIDTASIDYGQSTMFESHQILYKENIPGLENVAHMDKLPAKGFTVYAAPMFITGGSGGPCRIFARLDEDDNKDCTKSVGARFHSMFMFLGITFPCCSVFCRTIKPLLNLVVQSTRTLIQD</sequence>
<gene>
    <name evidence="2" type="ORF">OS493_011187</name>
</gene>
<dbReference type="OrthoDB" id="7108654at2759"/>
<comment type="caution">
    <text evidence="2">The sequence shown here is derived from an EMBL/GenBank/DDBJ whole genome shotgun (WGS) entry which is preliminary data.</text>
</comment>
<protein>
    <recommendedName>
        <fullName evidence="4">Kynurenine formamidase</fullName>
    </recommendedName>
</protein>
<dbReference type="Pfam" id="PF04199">
    <property type="entry name" value="Cyclase"/>
    <property type="match status" value="2"/>
</dbReference>
<evidence type="ECO:0000256" key="1">
    <source>
        <dbReference type="ARBA" id="ARBA00007865"/>
    </source>
</evidence>